<dbReference type="Proteomes" id="UP000309673">
    <property type="component" value="Unassembled WGS sequence"/>
</dbReference>
<dbReference type="EMBL" id="SUPK01000001">
    <property type="protein sequence ID" value="TJY44355.1"/>
    <property type="molecule type" value="Genomic_DNA"/>
</dbReference>
<keyword evidence="2" id="KW-1185">Reference proteome</keyword>
<evidence type="ECO:0008006" key="3">
    <source>
        <dbReference type="Google" id="ProtNLM"/>
    </source>
</evidence>
<dbReference type="PROSITE" id="PS51257">
    <property type="entry name" value="PROKAR_LIPOPROTEIN"/>
    <property type="match status" value="1"/>
</dbReference>
<name>A0A4U0FHB3_9BACL</name>
<accession>A0A4U0FHB3</accession>
<dbReference type="OrthoDB" id="2449131at2"/>
<gene>
    <name evidence="1" type="ORF">E5161_02945</name>
</gene>
<organism evidence="1 2">
    <name type="scientific">Cohnella pontilimi</name>
    <dbReference type="NCBI Taxonomy" id="2564100"/>
    <lineage>
        <taxon>Bacteria</taxon>
        <taxon>Bacillati</taxon>
        <taxon>Bacillota</taxon>
        <taxon>Bacilli</taxon>
        <taxon>Bacillales</taxon>
        <taxon>Paenibacillaceae</taxon>
        <taxon>Cohnella</taxon>
    </lineage>
</organism>
<evidence type="ECO:0000313" key="2">
    <source>
        <dbReference type="Proteomes" id="UP000309673"/>
    </source>
</evidence>
<dbReference type="RefSeq" id="WP_136776164.1">
    <property type="nucleotide sequence ID" value="NZ_SUPK01000001.1"/>
</dbReference>
<proteinExistence type="predicted"/>
<protein>
    <recommendedName>
        <fullName evidence="3">DUF3939 domain-containing protein</fullName>
    </recommendedName>
</protein>
<evidence type="ECO:0000313" key="1">
    <source>
        <dbReference type="EMBL" id="TJY44355.1"/>
    </source>
</evidence>
<reference evidence="1 2" key="1">
    <citation type="submission" date="2019-04" db="EMBL/GenBank/DDBJ databases">
        <title>Cohnella sp. nov., isolated from soil.</title>
        <authorList>
            <person name="Kim W."/>
        </authorList>
    </citation>
    <scope>NUCLEOTIDE SEQUENCE [LARGE SCALE GENOMIC DNA]</scope>
    <source>
        <strain evidence="1 2">CAU 1483</strain>
    </source>
</reference>
<dbReference type="AlphaFoldDB" id="A0A4U0FHB3"/>
<sequence>MNRKRTLLLALCTMILLLISGCLYPKDQTPGQDASAREAVLTVQDAVNRYKESTGLLPIQNAEASVPVYEKYRIDFGKLKRMGYLSAIPPAAFENGGGYIFLIIDEETDPQVKLLDLKVYQGITAMQSKVDDYRSAHGGSNPAAEEAFPGYLDLDYDKLGASRPDLSSMYSHRPLELMLSGDGEVFADYAADIAAAVQKTGAAPKPDEDLRHRLAEASYYVPVKAPVYRWQGEEPRPVAP</sequence>
<comment type="caution">
    <text evidence="1">The sequence shown here is derived from an EMBL/GenBank/DDBJ whole genome shotgun (WGS) entry which is preliminary data.</text>
</comment>